<dbReference type="InterPro" id="IPR000182">
    <property type="entry name" value="GNAT_dom"/>
</dbReference>
<dbReference type="EMBL" id="JACOPQ010000006">
    <property type="protein sequence ID" value="MBC5737154.1"/>
    <property type="molecule type" value="Genomic_DNA"/>
</dbReference>
<accession>A0A8J6JKW7</accession>
<evidence type="ECO:0000256" key="1">
    <source>
        <dbReference type="ARBA" id="ARBA00022679"/>
    </source>
</evidence>
<dbReference type="PROSITE" id="PS51186">
    <property type="entry name" value="GNAT"/>
    <property type="match status" value="1"/>
</dbReference>
<comment type="caution">
    <text evidence="5">The sequence shown here is derived from an EMBL/GenBank/DDBJ whole genome shotgun (WGS) entry which is preliminary data.</text>
</comment>
<dbReference type="Proteomes" id="UP000607645">
    <property type="component" value="Unassembled WGS sequence"/>
</dbReference>
<evidence type="ECO:0000256" key="3">
    <source>
        <dbReference type="ARBA" id="ARBA00038502"/>
    </source>
</evidence>
<dbReference type="Pfam" id="PF13302">
    <property type="entry name" value="Acetyltransf_3"/>
    <property type="match status" value="1"/>
</dbReference>
<protein>
    <submittedName>
        <fullName evidence="5">GNAT family N-acetyltransferase</fullName>
    </submittedName>
</protein>
<reference evidence="5" key="1">
    <citation type="submission" date="2020-08" db="EMBL/GenBank/DDBJ databases">
        <title>Genome public.</title>
        <authorList>
            <person name="Liu C."/>
            <person name="Sun Q."/>
        </authorList>
    </citation>
    <scope>NUCLEOTIDE SEQUENCE</scope>
    <source>
        <strain evidence="5">NSJ-52</strain>
    </source>
</reference>
<comment type="similarity">
    <text evidence="3">Belongs to the acetyltransferase family. RimJ subfamily.</text>
</comment>
<dbReference type="InterPro" id="IPR016181">
    <property type="entry name" value="Acyl_CoA_acyltransferase"/>
</dbReference>
<gene>
    <name evidence="5" type="ORF">H8S62_09045</name>
</gene>
<dbReference type="GO" id="GO:0005737">
    <property type="term" value="C:cytoplasm"/>
    <property type="evidence" value="ECO:0007669"/>
    <property type="project" value="TreeGrafter"/>
</dbReference>
<dbReference type="GO" id="GO:0008999">
    <property type="term" value="F:protein-N-terminal-alanine acetyltransferase activity"/>
    <property type="evidence" value="ECO:0007669"/>
    <property type="project" value="TreeGrafter"/>
</dbReference>
<name>A0A8J6JKW7_9FIRM</name>
<dbReference type="AlphaFoldDB" id="A0A8J6JKW7"/>
<evidence type="ECO:0000313" key="5">
    <source>
        <dbReference type="EMBL" id="MBC5737154.1"/>
    </source>
</evidence>
<dbReference type="RefSeq" id="WP_155147154.1">
    <property type="nucleotide sequence ID" value="NZ_JACOPQ010000006.1"/>
</dbReference>
<dbReference type="PANTHER" id="PTHR43792:SF8">
    <property type="entry name" value="[RIBOSOMAL PROTEIN US5]-ALANINE N-ACETYLTRANSFERASE"/>
    <property type="match status" value="1"/>
</dbReference>
<keyword evidence="6" id="KW-1185">Reference proteome</keyword>
<feature type="domain" description="N-acetyltransferase" evidence="4">
    <location>
        <begin position="10"/>
        <end position="181"/>
    </location>
</feature>
<dbReference type="SUPFAM" id="SSF55729">
    <property type="entry name" value="Acyl-CoA N-acyltransferases (Nat)"/>
    <property type="match status" value="1"/>
</dbReference>
<evidence type="ECO:0000313" key="6">
    <source>
        <dbReference type="Proteomes" id="UP000607645"/>
    </source>
</evidence>
<dbReference type="PANTHER" id="PTHR43792">
    <property type="entry name" value="GNAT FAMILY, PUTATIVE (AFU_ORTHOLOGUE AFUA_3G00765)-RELATED-RELATED"/>
    <property type="match status" value="1"/>
</dbReference>
<keyword evidence="1" id="KW-0808">Transferase</keyword>
<proteinExistence type="inferred from homology"/>
<evidence type="ECO:0000256" key="2">
    <source>
        <dbReference type="ARBA" id="ARBA00023315"/>
    </source>
</evidence>
<dbReference type="InterPro" id="IPR051531">
    <property type="entry name" value="N-acetyltransferase"/>
</dbReference>
<keyword evidence="2" id="KW-0012">Acyltransferase</keyword>
<evidence type="ECO:0000259" key="4">
    <source>
        <dbReference type="PROSITE" id="PS51186"/>
    </source>
</evidence>
<organism evidence="5 6">
    <name type="scientific">Lawsonibacter faecis</name>
    <dbReference type="NCBI Taxonomy" id="2763052"/>
    <lineage>
        <taxon>Bacteria</taxon>
        <taxon>Bacillati</taxon>
        <taxon>Bacillota</taxon>
        <taxon>Clostridia</taxon>
        <taxon>Eubacteriales</taxon>
        <taxon>Oscillospiraceae</taxon>
        <taxon>Lawsonibacter</taxon>
    </lineage>
</organism>
<sequence>MAECYETARLILSPASPALAPALAEYYVRNRTFLRPFEPERETSFFTAGGQRLLLEQEADAAREDRGYRLYLSLRDRPGAIVGMAALNNVVRGAFQSSFLGYKLDGSLQGRGYMTEAVRAVCRIAFTELGLHRLEANIMPRNLPSLRVAEKAGFSSEGLARKYLNINGVWEDHIHMVRLSDD</sequence>
<dbReference type="Gene3D" id="3.40.630.30">
    <property type="match status" value="1"/>
</dbReference>